<dbReference type="AlphaFoldDB" id="A0A7J5XYJ2"/>
<accession>A0A7J5XYJ2</accession>
<comment type="caution">
    <text evidence="2">The sequence shown here is derived from an EMBL/GenBank/DDBJ whole genome shotgun (WGS) entry which is preliminary data.</text>
</comment>
<keyword evidence="3" id="KW-1185">Reference proteome</keyword>
<name>A0A7J5XYJ2_DISMA</name>
<feature type="region of interest" description="Disordered" evidence="1">
    <location>
        <begin position="137"/>
        <end position="163"/>
    </location>
</feature>
<sequence>MKAGLLKGQWYWLGTGPFTLHSKKENMGNHMRALRLCWKARVFAKKYVREWGYVLMSGTRSCTMTMTKDVNPNTKKTYMELTIVFHTSGSSLPDSSIAAPLPPCGAQQLLSRGAVCRTETQLLQLCLVPSLEQAEGHGEPLDVSQHGEAQRRPPQVGLSQSQQAGPVQAVLATQQLHILPETSFLQPLGHLLTAPGTHTVL</sequence>
<proteinExistence type="predicted"/>
<dbReference type="EMBL" id="JAAKFY010000019">
    <property type="protein sequence ID" value="KAF3842160.1"/>
    <property type="molecule type" value="Genomic_DNA"/>
</dbReference>
<evidence type="ECO:0000256" key="1">
    <source>
        <dbReference type="SAM" id="MobiDB-lite"/>
    </source>
</evidence>
<gene>
    <name evidence="2" type="ORF">F7725_024111</name>
</gene>
<evidence type="ECO:0000313" key="2">
    <source>
        <dbReference type="EMBL" id="KAF3842160.1"/>
    </source>
</evidence>
<dbReference type="Proteomes" id="UP000518266">
    <property type="component" value="Unassembled WGS sequence"/>
</dbReference>
<reference evidence="2 3" key="1">
    <citation type="submission" date="2020-03" db="EMBL/GenBank/DDBJ databases">
        <title>Dissostichus mawsoni Genome sequencing and assembly.</title>
        <authorList>
            <person name="Park H."/>
        </authorList>
    </citation>
    <scope>NUCLEOTIDE SEQUENCE [LARGE SCALE GENOMIC DNA]</scope>
    <source>
        <strain evidence="2">DM0001</strain>
        <tissue evidence="2">Muscle</tissue>
    </source>
</reference>
<organism evidence="2 3">
    <name type="scientific">Dissostichus mawsoni</name>
    <name type="common">Antarctic cod</name>
    <dbReference type="NCBI Taxonomy" id="36200"/>
    <lineage>
        <taxon>Eukaryota</taxon>
        <taxon>Metazoa</taxon>
        <taxon>Chordata</taxon>
        <taxon>Craniata</taxon>
        <taxon>Vertebrata</taxon>
        <taxon>Euteleostomi</taxon>
        <taxon>Actinopterygii</taxon>
        <taxon>Neopterygii</taxon>
        <taxon>Teleostei</taxon>
        <taxon>Neoteleostei</taxon>
        <taxon>Acanthomorphata</taxon>
        <taxon>Eupercaria</taxon>
        <taxon>Perciformes</taxon>
        <taxon>Notothenioidei</taxon>
        <taxon>Nototheniidae</taxon>
        <taxon>Dissostichus</taxon>
    </lineage>
</organism>
<evidence type="ECO:0000313" key="3">
    <source>
        <dbReference type="Proteomes" id="UP000518266"/>
    </source>
</evidence>
<protein>
    <submittedName>
        <fullName evidence="2">Uncharacterized protein</fullName>
    </submittedName>
</protein>